<organism evidence="2 3">
    <name type="scientific">Bradyrhizobium niftali</name>
    <dbReference type="NCBI Taxonomy" id="2560055"/>
    <lineage>
        <taxon>Bacteria</taxon>
        <taxon>Pseudomonadati</taxon>
        <taxon>Pseudomonadota</taxon>
        <taxon>Alphaproteobacteria</taxon>
        <taxon>Hyphomicrobiales</taxon>
        <taxon>Nitrobacteraceae</taxon>
        <taxon>Bradyrhizobium</taxon>
    </lineage>
</organism>
<comment type="caution">
    <text evidence="2">The sequence shown here is derived from an EMBL/GenBank/DDBJ whole genome shotgun (WGS) entry which is preliminary data.</text>
</comment>
<dbReference type="PANTHER" id="PTHR32309">
    <property type="entry name" value="TYROSINE-PROTEIN KINASE"/>
    <property type="match status" value="1"/>
</dbReference>
<dbReference type="PANTHER" id="PTHR32309:SF13">
    <property type="entry name" value="FERRIC ENTEROBACTIN TRANSPORT PROTEIN FEPE"/>
    <property type="match status" value="1"/>
</dbReference>
<evidence type="ECO:0000313" key="3">
    <source>
        <dbReference type="Proteomes" id="UP000297966"/>
    </source>
</evidence>
<name>A0A4Y9LMU9_9BRAD</name>
<evidence type="ECO:0000256" key="1">
    <source>
        <dbReference type="SAM" id="Phobius"/>
    </source>
</evidence>
<dbReference type="Proteomes" id="UP000297966">
    <property type="component" value="Unassembled WGS sequence"/>
</dbReference>
<protein>
    <recommendedName>
        <fullName evidence="4">Polysaccharide chain length determinant N-terminal domain-containing protein</fullName>
    </recommendedName>
</protein>
<sequence>MAQTRRTEDSTDSEEFRSPAESLAAALAFVRRHLTIMSLAFLVTVGGATLYLATATQTYTATSKLVIDAKAPPIDAASASTMVESQIAIIKSEGLARAVIRKLGLAEDAEFGAPSGGLRGTIKSILRMFGLMEPETEFDVMRRALRSFDRRLSAKRVGLTYIIEITFDSADPQRAAKILNTIGETHIAAQMEAKFKSGLGEEKWVKDRIAELSIKASAAQKAVTEYQAGGAGKSSSQSPANAQGNLRELEAAAETSTKAYENFVRMLRYMEAQQQSSNTEAHLLIEASRPLEASSPKPLIVFGISIVGGLFLGIALGMLRDLFVRDILVVGDATRVPSGGACEPAQPAVVNQNYPLAVLSRLRRQDARDEPGALGVQGGFRRGPDA</sequence>
<dbReference type="GO" id="GO:0005886">
    <property type="term" value="C:plasma membrane"/>
    <property type="evidence" value="ECO:0007669"/>
    <property type="project" value="TreeGrafter"/>
</dbReference>
<dbReference type="RefSeq" id="WP_135176980.1">
    <property type="nucleotide sequence ID" value="NZ_SPQT01000019.1"/>
</dbReference>
<gene>
    <name evidence="2" type="ORF">E4K65_28620</name>
</gene>
<keyword evidence="1" id="KW-0812">Transmembrane</keyword>
<proteinExistence type="predicted"/>
<keyword evidence="3" id="KW-1185">Reference proteome</keyword>
<keyword evidence="1" id="KW-1133">Transmembrane helix</keyword>
<feature type="transmembrane region" description="Helical" evidence="1">
    <location>
        <begin position="34"/>
        <end position="53"/>
    </location>
</feature>
<dbReference type="EMBL" id="SPQT01000019">
    <property type="protein sequence ID" value="TFV44266.1"/>
    <property type="molecule type" value="Genomic_DNA"/>
</dbReference>
<dbReference type="AlphaFoldDB" id="A0A4Y9LMU9"/>
<dbReference type="OrthoDB" id="8404680at2"/>
<feature type="transmembrane region" description="Helical" evidence="1">
    <location>
        <begin position="299"/>
        <end position="319"/>
    </location>
</feature>
<evidence type="ECO:0000313" key="2">
    <source>
        <dbReference type="EMBL" id="TFV44266.1"/>
    </source>
</evidence>
<accession>A0A4Y9LMU9</accession>
<keyword evidence="1" id="KW-0472">Membrane</keyword>
<dbReference type="GO" id="GO:0004713">
    <property type="term" value="F:protein tyrosine kinase activity"/>
    <property type="evidence" value="ECO:0007669"/>
    <property type="project" value="TreeGrafter"/>
</dbReference>
<evidence type="ECO:0008006" key="4">
    <source>
        <dbReference type="Google" id="ProtNLM"/>
    </source>
</evidence>
<dbReference type="InterPro" id="IPR050445">
    <property type="entry name" value="Bact_polysacc_biosynth/exp"/>
</dbReference>
<reference evidence="2 3" key="1">
    <citation type="submission" date="2019-03" db="EMBL/GenBank/DDBJ databases">
        <title>Bradyrhizobium diversity isolated from nodules of Chamaecrista fasciculata.</title>
        <authorList>
            <person name="Klepa M.S."/>
            <person name="Urquiaga M.O."/>
            <person name="Hungria M."/>
            <person name="Delamuta J.R."/>
        </authorList>
    </citation>
    <scope>NUCLEOTIDE SEQUENCE [LARGE SCALE GENOMIC DNA]</scope>
    <source>
        <strain evidence="2 3">CNPSo 3448</strain>
    </source>
</reference>